<evidence type="ECO:0008006" key="4">
    <source>
        <dbReference type="Google" id="ProtNLM"/>
    </source>
</evidence>
<name>A0ABS4XXI3_9ACTN</name>
<reference evidence="2 3" key="1">
    <citation type="submission" date="2021-03" db="EMBL/GenBank/DDBJ databases">
        <title>Sequencing the genomes of 1000 actinobacteria strains.</title>
        <authorList>
            <person name="Klenk H.-P."/>
        </authorList>
    </citation>
    <scope>NUCLEOTIDE SEQUENCE [LARGE SCALE GENOMIC DNA]</scope>
    <source>
        <strain evidence="2 3">DSM 41480</strain>
    </source>
</reference>
<sequence length="139" mass="14851">MSRKTSRTAVGGHPGIRRPGCAAVPKSLCGQDHGALLGYEQWADADAVPADARARTFYRRLSVITDGEQRVPRVIAFAEIDVDDAETAQVMLDTVTQALAADSKPYHPWGISATCPSGRLRNTTRRASPTPPARAAQPG</sequence>
<accession>A0ABS4XXI3</accession>
<dbReference type="EMBL" id="JAGIOH010000001">
    <property type="protein sequence ID" value="MBP2401100.1"/>
    <property type="molecule type" value="Genomic_DNA"/>
</dbReference>
<feature type="region of interest" description="Disordered" evidence="1">
    <location>
        <begin position="112"/>
        <end position="139"/>
    </location>
</feature>
<dbReference type="RefSeq" id="WP_209513616.1">
    <property type="nucleotide sequence ID" value="NZ_JAGIOH010000001.1"/>
</dbReference>
<evidence type="ECO:0000256" key="1">
    <source>
        <dbReference type="SAM" id="MobiDB-lite"/>
    </source>
</evidence>
<protein>
    <recommendedName>
        <fullName evidence="4">Antibiotic biosynthesis monooxygenase</fullName>
    </recommendedName>
</protein>
<dbReference type="GeneID" id="91567448"/>
<dbReference type="Proteomes" id="UP001519291">
    <property type="component" value="Unassembled WGS sequence"/>
</dbReference>
<comment type="caution">
    <text evidence="2">The sequence shown here is derived from an EMBL/GenBank/DDBJ whole genome shotgun (WGS) entry which is preliminary data.</text>
</comment>
<feature type="compositionally biased region" description="Low complexity" evidence="1">
    <location>
        <begin position="125"/>
        <end position="139"/>
    </location>
</feature>
<proteinExistence type="predicted"/>
<gene>
    <name evidence="2" type="ORF">JO379_000569</name>
</gene>
<evidence type="ECO:0000313" key="2">
    <source>
        <dbReference type="EMBL" id="MBP2401100.1"/>
    </source>
</evidence>
<organism evidence="2 3">
    <name type="scientific">Streptomyces syringium</name>
    <dbReference type="NCBI Taxonomy" id="76729"/>
    <lineage>
        <taxon>Bacteria</taxon>
        <taxon>Bacillati</taxon>
        <taxon>Actinomycetota</taxon>
        <taxon>Actinomycetes</taxon>
        <taxon>Kitasatosporales</taxon>
        <taxon>Streptomycetaceae</taxon>
        <taxon>Streptomyces</taxon>
    </lineage>
</organism>
<keyword evidence="3" id="KW-1185">Reference proteome</keyword>
<evidence type="ECO:0000313" key="3">
    <source>
        <dbReference type="Proteomes" id="UP001519291"/>
    </source>
</evidence>